<feature type="region of interest" description="Disordered" evidence="5">
    <location>
        <begin position="31"/>
        <end position="67"/>
    </location>
</feature>
<dbReference type="Pfam" id="PF02183">
    <property type="entry name" value="HALZ"/>
    <property type="match status" value="1"/>
</dbReference>
<evidence type="ECO:0000256" key="2">
    <source>
        <dbReference type="ARBA" id="ARBA00023015"/>
    </source>
</evidence>
<dbReference type="GO" id="GO:0006355">
    <property type="term" value="P:regulation of DNA-templated transcription"/>
    <property type="evidence" value="ECO:0007669"/>
    <property type="project" value="InterPro"/>
</dbReference>
<proteinExistence type="predicted"/>
<keyword evidence="3" id="KW-0804">Transcription</keyword>
<evidence type="ECO:0000313" key="6">
    <source>
        <dbReference type="EMBL" id="RRT76401.1"/>
    </source>
</evidence>
<accession>A0A444C2S3</accession>
<feature type="compositionally biased region" description="Polar residues" evidence="5">
    <location>
        <begin position="196"/>
        <end position="214"/>
    </location>
</feature>
<keyword evidence="4" id="KW-0175">Coiled coil</keyword>
<dbReference type="InterPro" id="IPR050762">
    <property type="entry name" value="HD-ZIP_Homeobox_LZ_Class_II"/>
</dbReference>
<dbReference type="InterPro" id="IPR003106">
    <property type="entry name" value="Leu_zip_homeo"/>
</dbReference>
<dbReference type="EMBL" id="AMZH03002203">
    <property type="protein sequence ID" value="RRT76401.1"/>
    <property type="molecule type" value="Genomic_DNA"/>
</dbReference>
<feature type="compositionally biased region" description="Basic and acidic residues" evidence="5">
    <location>
        <begin position="58"/>
        <end position="67"/>
    </location>
</feature>
<feature type="region of interest" description="Disordered" evidence="5">
    <location>
        <begin position="187"/>
        <end position="222"/>
    </location>
</feature>
<dbReference type="SMART" id="SM00340">
    <property type="entry name" value="HALZ"/>
    <property type="match status" value="1"/>
</dbReference>
<reference evidence="6 7" key="1">
    <citation type="journal article" date="2014" name="Agronomy (Basel)">
        <title>A Draft Genome Sequence for Ensete ventricosum, the Drought-Tolerant Tree Against Hunger.</title>
        <authorList>
            <person name="Harrison J."/>
            <person name="Moore K.A."/>
            <person name="Paszkiewicz K."/>
            <person name="Jones T."/>
            <person name="Grant M."/>
            <person name="Ambacheew D."/>
            <person name="Muzemil S."/>
            <person name="Studholme D.J."/>
        </authorList>
    </citation>
    <scope>NUCLEOTIDE SEQUENCE [LARGE SCALE GENOMIC DNA]</scope>
</reference>
<dbReference type="AlphaFoldDB" id="A0A444C2S3"/>
<name>A0A444C2S3_ENSVE</name>
<feature type="non-terminal residue" evidence="6">
    <location>
        <position position="1"/>
    </location>
</feature>
<dbReference type="PANTHER" id="PTHR45714:SF16">
    <property type="entry name" value="HOMEOBOX-LEUCINE ZIPPER PROTEIN HAT2"/>
    <property type="match status" value="1"/>
</dbReference>
<comment type="subcellular location">
    <subcellularLocation>
        <location evidence="1">Nucleus</location>
    </subcellularLocation>
</comment>
<dbReference type="PANTHER" id="PTHR45714">
    <property type="entry name" value="HOMEOBOX-LEUCINE ZIPPER PROTEIN HAT14"/>
    <property type="match status" value="1"/>
</dbReference>
<evidence type="ECO:0000256" key="3">
    <source>
        <dbReference type="ARBA" id="ARBA00023163"/>
    </source>
</evidence>
<evidence type="ECO:0000256" key="1">
    <source>
        <dbReference type="ARBA" id="ARBA00004123"/>
    </source>
</evidence>
<evidence type="ECO:0000313" key="7">
    <source>
        <dbReference type="Proteomes" id="UP000287651"/>
    </source>
</evidence>
<organism evidence="6 7">
    <name type="scientific">Ensete ventricosum</name>
    <name type="common">Abyssinian banana</name>
    <name type="synonym">Musa ensete</name>
    <dbReference type="NCBI Taxonomy" id="4639"/>
    <lineage>
        <taxon>Eukaryota</taxon>
        <taxon>Viridiplantae</taxon>
        <taxon>Streptophyta</taxon>
        <taxon>Embryophyta</taxon>
        <taxon>Tracheophyta</taxon>
        <taxon>Spermatophyta</taxon>
        <taxon>Magnoliopsida</taxon>
        <taxon>Liliopsida</taxon>
        <taxon>Zingiberales</taxon>
        <taxon>Musaceae</taxon>
        <taxon>Ensete</taxon>
    </lineage>
</organism>
<sequence length="242" mass="26549">GSISDVGGAGETRPLLTMIDVTRALSVVATARKVSDEEEEEEGGASSLNSAVSSVGGKRAERHGLAGDDHDAERACFRVVSDEEDGEGSRKKLRLSKDQSAVLEESFKKHSTLNPVSRSPLPLSLFPSVLQQTKLKQTEVDCEFLKKCCESLTKENRRLQKEVQELRALKLSPQLYKQMTPPTTLTMCPSCERVSNPATTSSPANPQPSGQHQYSNHDRQTTASWVPFPLEPLFLDSIPQRS</sequence>
<feature type="coiled-coil region" evidence="4">
    <location>
        <begin position="142"/>
        <end position="172"/>
    </location>
</feature>
<gene>
    <name evidence="6" type="ORF">B296_00016053</name>
</gene>
<protein>
    <submittedName>
        <fullName evidence="6">Uncharacterized protein</fullName>
    </submittedName>
</protein>
<dbReference type="Pfam" id="PF04618">
    <property type="entry name" value="HD-ZIP_N"/>
    <property type="match status" value="1"/>
</dbReference>
<evidence type="ECO:0000256" key="4">
    <source>
        <dbReference type="SAM" id="Coils"/>
    </source>
</evidence>
<comment type="caution">
    <text evidence="6">The sequence shown here is derived from an EMBL/GenBank/DDBJ whole genome shotgun (WGS) entry which is preliminary data.</text>
</comment>
<dbReference type="InterPro" id="IPR006712">
    <property type="entry name" value="HD-ZIP_N"/>
</dbReference>
<dbReference type="GO" id="GO:0043565">
    <property type="term" value="F:sequence-specific DNA binding"/>
    <property type="evidence" value="ECO:0007669"/>
    <property type="project" value="InterPro"/>
</dbReference>
<dbReference type="Proteomes" id="UP000287651">
    <property type="component" value="Unassembled WGS sequence"/>
</dbReference>
<dbReference type="GO" id="GO:0005634">
    <property type="term" value="C:nucleus"/>
    <property type="evidence" value="ECO:0007669"/>
    <property type="project" value="UniProtKB-SubCell"/>
</dbReference>
<evidence type="ECO:0000256" key="5">
    <source>
        <dbReference type="SAM" id="MobiDB-lite"/>
    </source>
</evidence>
<keyword evidence="2" id="KW-0805">Transcription regulation</keyword>